<reference evidence="4" key="1">
    <citation type="submission" date="2023-07" db="EMBL/GenBank/DDBJ databases">
        <title>30 novel species of actinomycetes from the DSMZ collection.</title>
        <authorList>
            <person name="Nouioui I."/>
        </authorList>
    </citation>
    <scope>NUCLEOTIDE SEQUENCE [LARGE SCALE GENOMIC DNA]</scope>
    <source>
        <strain evidence="4">DSM 44915</strain>
    </source>
</reference>
<accession>A0ABU2JLX5</accession>
<evidence type="ECO:0000256" key="2">
    <source>
        <dbReference type="SAM" id="Phobius"/>
    </source>
</evidence>
<evidence type="ECO:0000313" key="3">
    <source>
        <dbReference type="EMBL" id="MDT0265982.1"/>
    </source>
</evidence>
<dbReference type="InterPro" id="IPR027417">
    <property type="entry name" value="P-loop_NTPase"/>
</dbReference>
<dbReference type="Gene3D" id="3.40.50.300">
    <property type="entry name" value="P-loop containing nucleotide triphosphate hydrolases"/>
    <property type="match status" value="1"/>
</dbReference>
<comment type="caution">
    <text evidence="3">The sequence shown here is derived from an EMBL/GenBank/DDBJ whole genome shotgun (WGS) entry which is preliminary data.</text>
</comment>
<organism evidence="3 4">
    <name type="scientific">Streptomyces chisholmiae</name>
    <dbReference type="NCBI Taxonomy" id="3075540"/>
    <lineage>
        <taxon>Bacteria</taxon>
        <taxon>Bacillati</taxon>
        <taxon>Actinomycetota</taxon>
        <taxon>Actinomycetes</taxon>
        <taxon>Kitasatosporales</taxon>
        <taxon>Streptomycetaceae</taxon>
        <taxon>Streptomyces</taxon>
    </lineage>
</organism>
<feature type="transmembrane region" description="Helical" evidence="2">
    <location>
        <begin position="69"/>
        <end position="84"/>
    </location>
</feature>
<evidence type="ECO:0000256" key="1">
    <source>
        <dbReference type="SAM" id="MobiDB-lite"/>
    </source>
</evidence>
<keyword evidence="2" id="KW-1133">Transmembrane helix</keyword>
<keyword evidence="2" id="KW-0812">Transmembrane</keyword>
<dbReference type="EMBL" id="JAVREO010000003">
    <property type="protein sequence ID" value="MDT0265982.1"/>
    <property type="molecule type" value="Genomic_DNA"/>
</dbReference>
<feature type="transmembrane region" description="Helical" evidence="2">
    <location>
        <begin position="20"/>
        <end position="40"/>
    </location>
</feature>
<keyword evidence="4" id="KW-1185">Reference proteome</keyword>
<proteinExistence type="predicted"/>
<feature type="region of interest" description="Disordered" evidence="1">
    <location>
        <begin position="460"/>
        <end position="482"/>
    </location>
</feature>
<evidence type="ECO:0008006" key="5">
    <source>
        <dbReference type="Google" id="ProtNLM"/>
    </source>
</evidence>
<protein>
    <recommendedName>
        <fullName evidence="5">FtsK domain-containing protein</fullName>
    </recommendedName>
</protein>
<sequence>MVRTEVTRGGWWGAVGLLAWGPWVVVRGLARLVLAVWWWAARGRRRLPVAVAAVALCGAAVWLPRLGALLTVALLLVAVALGWRDGRRGRGRGRCAGDPGCGEVAGFGRRPRRRGRPATEVAVGGDGAAPWPVGVVAQRFVCAPGEMVLGCTDPTSADRRVPAVGEHGPLEVAPLVWRTGPRATEPHLLVVGSPGAGGSGLLRSVALQALAGGAAVLVDGGGTGGFGCFAGRVGVWGVESTPAGAVAGLAWAARETERRLLLDAADRRAEQPLWLVVDRPVLLAHRAWAAGAGDPLGWLDVPLRFGREALVTVVLAEQVGVWEALGAGALECVRARVALGELTVEQVARVVGGTPPRGAVPGAGAGFARLGAGPVSRLRVPAAPDPWDETALAAQRHAVWRLLPPSLAGFGTVAEVERVVETEQLAGEATGEVAYEAGPGWAAGGVEAMFGGPVDEEPGGTFGDPAGGTSGGTFGGTFVERE</sequence>
<dbReference type="Proteomes" id="UP001183410">
    <property type="component" value="Unassembled WGS sequence"/>
</dbReference>
<name>A0ABU2JLX5_9ACTN</name>
<gene>
    <name evidence="3" type="ORF">RM844_06710</name>
</gene>
<keyword evidence="2" id="KW-0472">Membrane</keyword>
<dbReference type="SUPFAM" id="SSF52540">
    <property type="entry name" value="P-loop containing nucleoside triphosphate hydrolases"/>
    <property type="match status" value="1"/>
</dbReference>
<evidence type="ECO:0000313" key="4">
    <source>
        <dbReference type="Proteomes" id="UP001183410"/>
    </source>
</evidence>
<feature type="compositionally biased region" description="Gly residues" evidence="1">
    <location>
        <begin position="460"/>
        <end position="475"/>
    </location>
</feature>